<protein>
    <submittedName>
        <fullName evidence="10">ABC transporter, ATP-binding/transmembrane region protein</fullName>
    </submittedName>
</protein>
<evidence type="ECO:0000259" key="8">
    <source>
        <dbReference type="PROSITE" id="PS50893"/>
    </source>
</evidence>
<reference evidence="10 11" key="1">
    <citation type="journal article" date="2011" name="J. Bacteriol.">
        <title>Complete genome sequence of Methanosaeta concilii, a specialist in aceticlastic methanogenesis.</title>
        <authorList>
            <person name="Barber R.D."/>
            <person name="Zhang L."/>
            <person name="Harnack M."/>
            <person name="Olson M.V."/>
            <person name="Kaul R."/>
            <person name="Ingram-Smith C."/>
            <person name="Smith K.S."/>
        </authorList>
    </citation>
    <scope>NUCLEOTIDE SEQUENCE [LARGE SCALE GENOMIC DNA]</scope>
    <source>
        <strain evidence="11">ATCC 5969 / DSM 3671 / JCM 10134 / NBRC 103675 / OCM 69 / GP-6</strain>
    </source>
</reference>
<evidence type="ECO:0000256" key="5">
    <source>
        <dbReference type="ARBA" id="ARBA00022989"/>
    </source>
</evidence>
<dbReference type="GO" id="GO:0016887">
    <property type="term" value="F:ATP hydrolysis activity"/>
    <property type="evidence" value="ECO:0007669"/>
    <property type="project" value="InterPro"/>
</dbReference>
<feature type="domain" description="ABC transporter" evidence="8">
    <location>
        <begin position="334"/>
        <end position="558"/>
    </location>
</feature>
<dbReference type="GO" id="GO:0005524">
    <property type="term" value="F:ATP binding"/>
    <property type="evidence" value="ECO:0007669"/>
    <property type="project" value="UniProtKB-KW"/>
</dbReference>
<feature type="domain" description="ABC transmembrane type-1" evidence="9">
    <location>
        <begin position="21"/>
        <end position="303"/>
    </location>
</feature>
<feature type="transmembrane region" description="Helical" evidence="7">
    <location>
        <begin position="56"/>
        <end position="77"/>
    </location>
</feature>
<dbReference type="Pfam" id="PF00664">
    <property type="entry name" value="ABC_membrane"/>
    <property type="match status" value="1"/>
</dbReference>
<dbReference type="EMBL" id="CP002565">
    <property type="protein sequence ID" value="AEB69756.1"/>
    <property type="molecule type" value="Genomic_DNA"/>
</dbReference>
<keyword evidence="4 10" id="KW-0067">ATP-binding</keyword>
<evidence type="ECO:0000313" key="10">
    <source>
        <dbReference type="EMBL" id="AEB69756.1"/>
    </source>
</evidence>
<evidence type="ECO:0000313" key="11">
    <source>
        <dbReference type="Proteomes" id="UP000007807"/>
    </source>
</evidence>
<dbReference type="InParanoid" id="F4BWE6"/>
<dbReference type="GO" id="GO:0015421">
    <property type="term" value="F:ABC-type oligopeptide transporter activity"/>
    <property type="evidence" value="ECO:0007669"/>
    <property type="project" value="TreeGrafter"/>
</dbReference>
<dbReference type="STRING" id="990316.MCON_3545"/>
<proteinExistence type="predicted"/>
<keyword evidence="5 7" id="KW-1133">Transmembrane helix</keyword>
<name>F4BWE6_METSG</name>
<feature type="transmembrane region" description="Helical" evidence="7">
    <location>
        <begin position="128"/>
        <end position="148"/>
    </location>
</feature>
<gene>
    <name evidence="10" type="ordered locus">MCON_3545</name>
</gene>
<feature type="transmembrane region" description="Helical" evidence="7">
    <location>
        <begin position="20"/>
        <end position="41"/>
    </location>
</feature>
<comment type="subcellular location">
    <subcellularLocation>
        <location evidence="1">Membrane</location>
        <topology evidence="1">Multi-pass membrane protein</topology>
    </subcellularLocation>
</comment>
<feature type="transmembrane region" description="Helical" evidence="7">
    <location>
        <begin position="160"/>
        <end position="179"/>
    </location>
</feature>
<evidence type="ECO:0000256" key="7">
    <source>
        <dbReference type="SAM" id="Phobius"/>
    </source>
</evidence>
<accession>F4BWE6</accession>
<dbReference type="SMART" id="SM00382">
    <property type="entry name" value="AAA"/>
    <property type="match status" value="1"/>
</dbReference>
<keyword evidence="11" id="KW-1185">Reference proteome</keyword>
<dbReference type="InterPro" id="IPR011527">
    <property type="entry name" value="ABC1_TM_dom"/>
</dbReference>
<dbReference type="PROSITE" id="PS50893">
    <property type="entry name" value="ABC_TRANSPORTER_2"/>
    <property type="match status" value="1"/>
</dbReference>
<dbReference type="SUPFAM" id="SSF90123">
    <property type="entry name" value="ABC transporter transmembrane region"/>
    <property type="match status" value="1"/>
</dbReference>
<dbReference type="CDD" id="cd07346">
    <property type="entry name" value="ABC_6TM_exporters"/>
    <property type="match status" value="1"/>
</dbReference>
<dbReference type="GO" id="GO:0016020">
    <property type="term" value="C:membrane"/>
    <property type="evidence" value="ECO:0007669"/>
    <property type="project" value="UniProtKB-SubCell"/>
</dbReference>
<dbReference type="InterPro" id="IPR017871">
    <property type="entry name" value="ABC_transporter-like_CS"/>
</dbReference>
<dbReference type="KEGG" id="mcj:MCON_3545"/>
<feature type="transmembrane region" description="Helical" evidence="7">
    <location>
        <begin position="280"/>
        <end position="301"/>
    </location>
</feature>
<dbReference type="AlphaFoldDB" id="F4BWE6"/>
<dbReference type="SUPFAM" id="SSF52540">
    <property type="entry name" value="P-loop containing nucleoside triphosphate hydrolases"/>
    <property type="match status" value="1"/>
</dbReference>
<dbReference type="Gene3D" id="3.40.50.300">
    <property type="entry name" value="P-loop containing nucleotide triphosphate hydrolases"/>
    <property type="match status" value="1"/>
</dbReference>
<evidence type="ECO:0000256" key="1">
    <source>
        <dbReference type="ARBA" id="ARBA00004141"/>
    </source>
</evidence>
<dbReference type="Proteomes" id="UP000007807">
    <property type="component" value="Chromosome"/>
</dbReference>
<dbReference type="InterPro" id="IPR003593">
    <property type="entry name" value="AAA+_ATPase"/>
</dbReference>
<evidence type="ECO:0000256" key="4">
    <source>
        <dbReference type="ARBA" id="ARBA00022840"/>
    </source>
</evidence>
<organism evidence="10 11">
    <name type="scientific">Methanothrix soehngenii (strain ATCC 5969 / DSM 3671 / JCM 10134 / NBRC 103675 / OCM 69 / GP-6)</name>
    <name type="common">Methanosaeta concilii</name>
    <dbReference type="NCBI Taxonomy" id="990316"/>
    <lineage>
        <taxon>Archaea</taxon>
        <taxon>Methanobacteriati</taxon>
        <taxon>Methanobacteriota</taxon>
        <taxon>Stenosarchaea group</taxon>
        <taxon>Methanomicrobia</taxon>
        <taxon>Methanotrichales</taxon>
        <taxon>Methanotrichaceae</taxon>
        <taxon>Methanothrix</taxon>
    </lineage>
</organism>
<evidence type="ECO:0000256" key="3">
    <source>
        <dbReference type="ARBA" id="ARBA00022741"/>
    </source>
</evidence>
<evidence type="ECO:0000256" key="6">
    <source>
        <dbReference type="ARBA" id="ARBA00023136"/>
    </source>
</evidence>
<dbReference type="InterPro" id="IPR003439">
    <property type="entry name" value="ABC_transporter-like_ATP-bd"/>
</dbReference>
<dbReference type="InterPro" id="IPR036640">
    <property type="entry name" value="ABC1_TM_sf"/>
</dbReference>
<dbReference type="PANTHER" id="PTHR43394:SF1">
    <property type="entry name" value="ATP-BINDING CASSETTE SUB-FAMILY B MEMBER 10, MITOCHONDRIAL"/>
    <property type="match status" value="1"/>
</dbReference>
<evidence type="ECO:0000259" key="9">
    <source>
        <dbReference type="PROSITE" id="PS50929"/>
    </source>
</evidence>
<sequence length="563" mass="63747">MDHSYKYFFMKFVRPHAHTLAFLLVLEFIGMLFTFVSPLLAKSLIDDVFIGRRTELFGYILLGTAATYIISAVSTYLSGYGKGKLDLVLFNDVTKEAFDAVQSAYIKKTQEMKVGDLLSRIVANTRSAIIIFTQIVPQFVVNVARIITPFTIMLFYDWKLTLIVTTPALFFLLPMLFFGKRLEQTQKISLEKTGSIYSFLKESLTMIPLIKVFGLERWSRDKFNEQMKDYYDVSIDYTKNNSMGSSVNSLIYGVPIALLILFGGPMVIQGSLTIGTFTLFMTNVALVFGPISQFAFLWSYYKSSSPAFDRVKNIFELEQDKGGDKELVVKEGSVTFNDVWFSYDNRPILQRFNATFKKGLNYVVGDNGTGKSTILKLLCSFYPLEQGKITIDGQDIFEVRREDLRKNVSMIFSDPYLFDGTIYENIHIGNLLASKEEIIKAAKLVRVHEFITSLPQGYETQVGEGGLKLSSGEKQKIALARAVLKDSPIVLLDEVTKSVDADSRKSINEVIKNFKNKKTIIIITHNPSEIEQDSNIIDLGQESRRENHVHHSFEVPLSKAIFS</sequence>
<dbReference type="HOGENOM" id="CLU_000604_84_3_2"/>
<dbReference type="PANTHER" id="PTHR43394">
    <property type="entry name" value="ATP-DEPENDENT PERMEASE MDL1, MITOCHONDRIAL"/>
    <property type="match status" value="1"/>
</dbReference>
<dbReference type="Pfam" id="PF00005">
    <property type="entry name" value="ABC_tran"/>
    <property type="match status" value="1"/>
</dbReference>
<dbReference type="PROSITE" id="PS50929">
    <property type="entry name" value="ABC_TM1F"/>
    <property type="match status" value="1"/>
</dbReference>
<dbReference type="InterPro" id="IPR039421">
    <property type="entry name" value="Type_1_exporter"/>
</dbReference>
<evidence type="ECO:0000256" key="2">
    <source>
        <dbReference type="ARBA" id="ARBA00022692"/>
    </source>
</evidence>
<keyword evidence="3" id="KW-0547">Nucleotide-binding</keyword>
<keyword evidence="6 7" id="KW-0472">Membrane</keyword>
<keyword evidence="2 7" id="KW-0812">Transmembrane</keyword>
<dbReference type="Gene3D" id="1.20.1560.10">
    <property type="entry name" value="ABC transporter type 1, transmembrane domain"/>
    <property type="match status" value="1"/>
</dbReference>
<feature type="transmembrane region" description="Helical" evidence="7">
    <location>
        <begin position="249"/>
        <end position="268"/>
    </location>
</feature>
<dbReference type="PROSITE" id="PS00211">
    <property type="entry name" value="ABC_TRANSPORTER_1"/>
    <property type="match status" value="1"/>
</dbReference>
<dbReference type="InterPro" id="IPR027417">
    <property type="entry name" value="P-loop_NTPase"/>
</dbReference>